<evidence type="ECO:0000313" key="2">
    <source>
        <dbReference type="EMBL" id="KAA4532209.1"/>
    </source>
</evidence>
<evidence type="ECO:0000313" key="3">
    <source>
        <dbReference type="Proteomes" id="UP000478493"/>
    </source>
</evidence>
<dbReference type="AlphaFoldDB" id="A0A5M5M8M7"/>
<comment type="caution">
    <text evidence="2">The sequence shown here is derived from an EMBL/GenBank/DDBJ whole genome shotgun (WGS) entry which is preliminary data.</text>
</comment>
<sequence>MNIESIKSIVDSCISKNILEVEPEINNLLDKVIAHILQSYNNSRNVLQYTLGQLDRIHKSVVCIMMKRILNHVQDLCDKFENESCGDNNYVNVKWSENKIGKILTTAASYYQGNFRINNANMEFANSLSSDERRTLVSYIIDSIQHYGTDTHWTKDIIENHLLYLAFLYAICKKDSQMWYMFHYANNFIDRLATSNEAQATRDIAETILMIGHQENMEAEGYFCASRAYTIQNNSVAGLFYMEIALKKWQEQPSPIRYKSSFEILWQILKLARNISFASETHLKPIAKCFEALNPLPYDINSFYHTYLSLMFYSKGLKVLEDIADFLDKHREIVYKNLDHGAMPWLSLIFTVKLNFPSANLSRLNPYINAFKSVVNRKGNAMMLDLFDGENEDIHLKELMVKLESTRNVEDYSHDNHLAMIFSKSLITKSTLECNPSKYLLAMLIRADYTFVKSEIAPNNHFMQTKFRDINGAEYNLPIEDTKILETLMQLRGNDEVLWIGKGTSCLHFMAFLQNHFAFGNLSLLTKVNIEKLQSNTIRFLNYERDVKKPGEPIYTKDISELEQEAEDLKNNLSDCQIMISDNANRLLLVKDMDVAAYPHQLLIDQNKNEFIGSLLPTCNIISTEVLIKTNFEEPFHEHPSCAFWSPLNCSEFTFEIIKSKLQDIFATYNFALNKQNIPDRPIDAEINIACAHGGADISDTQWFYADDEPIVETNKIIGKGKLLILFVCHSGSFTRPDYDNAMHTLIKRYIRVGYSSVIAPMWSLNTEILPTWLSTFMREVTSGQFVIDALFQANMAVKEEYICPEVYACLHLFGNPFLQIAEKPILEIKEETL</sequence>
<dbReference type="RefSeq" id="WP_115648852.1">
    <property type="nucleotide sequence ID" value="NZ_RCXR01000013.1"/>
</dbReference>
<dbReference type="Proteomes" id="UP000478493">
    <property type="component" value="Unassembled WGS sequence"/>
</dbReference>
<proteinExistence type="predicted"/>
<protein>
    <recommendedName>
        <fullName evidence="4">CHAT domain-containing protein</fullName>
    </recommendedName>
</protein>
<dbReference type="EMBL" id="VWGP01000015">
    <property type="protein sequence ID" value="KAA4532209.1"/>
    <property type="molecule type" value="Genomic_DNA"/>
</dbReference>
<evidence type="ECO:0008006" key="4">
    <source>
        <dbReference type="Google" id="ProtNLM"/>
    </source>
</evidence>
<name>A0A5M5M8M7_BACOV</name>
<reference evidence="2 3" key="1">
    <citation type="journal article" date="2019" name="Nat. Med.">
        <title>A library of human gut bacterial isolates paired with longitudinal multiomics data enables mechanistic microbiome research.</title>
        <authorList>
            <person name="Poyet M."/>
            <person name="Groussin M."/>
            <person name="Gibbons S.M."/>
            <person name="Avila-Pacheco J."/>
            <person name="Jiang X."/>
            <person name="Kearney S.M."/>
            <person name="Perrotta A.R."/>
            <person name="Berdy B."/>
            <person name="Zhao S."/>
            <person name="Lieberman T.D."/>
            <person name="Swanson P.K."/>
            <person name="Smith M."/>
            <person name="Roesemann S."/>
            <person name="Alexander J.E."/>
            <person name="Rich S.A."/>
            <person name="Livny J."/>
            <person name="Vlamakis H."/>
            <person name="Clish C."/>
            <person name="Bullock K."/>
            <person name="Deik A."/>
            <person name="Scott J."/>
            <person name="Pierce K.A."/>
            <person name="Xavier R.J."/>
            <person name="Alm E.J."/>
        </authorList>
    </citation>
    <scope>NUCLEOTIDE SEQUENCE [LARGE SCALE GENOMIC DNA]</scope>
    <source>
        <strain evidence="2 3">BIOML-A41</strain>
    </source>
</reference>
<feature type="coiled-coil region" evidence="1">
    <location>
        <begin position="552"/>
        <end position="579"/>
    </location>
</feature>
<organism evidence="2 3">
    <name type="scientific">Bacteroides ovatus</name>
    <dbReference type="NCBI Taxonomy" id="28116"/>
    <lineage>
        <taxon>Bacteria</taxon>
        <taxon>Pseudomonadati</taxon>
        <taxon>Bacteroidota</taxon>
        <taxon>Bacteroidia</taxon>
        <taxon>Bacteroidales</taxon>
        <taxon>Bacteroidaceae</taxon>
        <taxon>Bacteroides</taxon>
    </lineage>
</organism>
<accession>A0A5M5M8M7</accession>
<keyword evidence="1" id="KW-0175">Coiled coil</keyword>
<evidence type="ECO:0000256" key="1">
    <source>
        <dbReference type="SAM" id="Coils"/>
    </source>
</evidence>
<gene>
    <name evidence="2" type="ORF">F3B85_18855</name>
</gene>